<evidence type="ECO:0000313" key="5">
    <source>
        <dbReference type="EMBL" id="QSL67081.1"/>
    </source>
</evidence>
<keyword evidence="2 4" id="KW-0143">Chaperone</keyword>
<evidence type="ECO:0000313" key="6">
    <source>
        <dbReference type="Proteomes" id="UP000663699"/>
    </source>
</evidence>
<organism evidence="5 6">
    <name type="scientific">Pneumocystis wakefieldiae</name>
    <dbReference type="NCBI Taxonomy" id="38082"/>
    <lineage>
        <taxon>Eukaryota</taxon>
        <taxon>Fungi</taxon>
        <taxon>Dikarya</taxon>
        <taxon>Ascomycota</taxon>
        <taxon>Taphrinomycotina</taxon>
        <taxon>Pneumocystomycetes</taxon>
        <taxon>Pneumocystaceae</taxon>
        <taxon>Pneumocystis</taxon>
    </lineage>
</organism>
<dbReference type="SUPFAM" id="SSF50129">
    <property type="entry name" value="GroES-like"/>
    <property type="match status" value="1"/>
</dbReference>
<accession>A0A899FZ31</accession>
<dbReference type="InterPro" id="IPR020818">
    <property type="entry name" value="Chaperonin_GroES"/>
</dbReference>
<dbReference type="EMBL" id="CP054547">
    <property type="protein sequence ID" value="QSL67081.1"/>
    <property type="molecule type" value="Genomic_DNA"/>
</dbReference>
<protein>
    <recommendedName>
        <fullName evidence="7">10 kDa heat shock protein, mitochondrial</fullName>
    </recommendedName>
</protein>
<dbReference type="InterPro" id="IPR037124">
    <property type="entry name" value="Chaperonin_GroES_sf"/>
</dbReference>
<evidence type="ECO:0000256" key="4">
    <source>
        <dbReference type="RuleBase" id="RU003479"/>
    </source>
</evidence>
<dbReference type="SMART" id="SM00883">
    <property type="entry name" value="Cpn10"/>
    <property type="match status" value="1"/>
</dbReference>
<sequence>MATSLRSVSCIRPLLDRVLVQRIQPESKTASGIFLPEKSLEKLSEGTVIAVGPGGLDKDGKIVRTNVKVGDKVIVPAYGGSNIKVGDQEYQFYHDYELLATISS</sequence>
<dbReference type="Gene3D" id="2.30.33.40">
    <property type="entry name" value="GroES chaperonin"/>
    <property type="match status" value="1"/>
</dbReference>
<dbReference type="GO" id="GO:0005759">
    <property type="term" value="C:mitochondrial matrix"/>
    <property type="evidence" value="ECO:0007669"/>
    <property type="project" value="TreeGrafter"/>
</dbReference>
<dbReference type="GO" id="GO:0005524">
    <property type="term" value="F:ATP binding"/>
    <property type="evidence" value="ECO:0007669"/>
    <property type="project" value="InterPro"/>
</dbReference>
<comment type="similarity">
    <text evidence="1 4">Belongs to the GroES chaperonin family.</text>
</comment>
<dbReference type="GO" id="GO:0044183">
    <property type="term" value="F:protein folding chaperone"/>
    <property type="evidence" value="ECO:0007669"/>
    <property type="project" value="InterPro"/>
</dbReference>
<dbReference type="PROSITE" id="PS00681">
    <property type="entry name" value="CHAPERONINS_CPN10"/>
    <property type="match status" value="1"/>
</dbReference>
<dbReference type="CDD" id="cd00320">
    <property type="entry name" value="cpn10"/>
    <property type="match status" value="1"/>
</dbReference>
<dbReference type="Pfam" id="PF00166">
    <property type="entry name" value="Cpn10"/>
    <property type="match status" value="1"/>
</dbReference>
<proteinExistence type="inferred from homology"/>
<dbReference type="PANTHER" id="PTHR10772">
    <property type="entry name" value="10 KDA HEAT SHOCK PROTEIN"/>
    <property type="match status" value="1"/>
</dbReference>
<evidence type="ECO:0000256" key="3">
    <source>
        <dbReference type="ARBA" id="ARBA00056825"/>
    </source>
</evidence>
<dbReference type="InterPro" id="IPR011032">
    <property type="entry name" value="GroES-like_sf"/>
</dbReference>
<keyword evidence="6" id="KW-1185">Reference proteome</keyword>
<evidence type="ECO:0008006" key="7">
    <source>
        <dbReference type="Google" id="ProtNLM"/>
    </source>
</evidence>
<dbReference type="FunFam" id="2.30.33.40:FF:000002">
    <property type="entry name" value="10 kDa chaperonin, mitochondrial"/>
    <property type="match status" value="1"/>
</dbReference>
<dbReference type="GO" id="GO:0051082">
    <property type="term" value="F:unfolded protein binding"/>
    <property type="evidence" value="ECO:0007669"/>
    <property type="project" value="TreeGrafter"/>
</dbReference>
<evidence type="ECO:0000256" key="2">
    <source>
        <dbReference type="ARBA" id="ARBA00023186"/>
    </source>
</evidence>
<dbReference type="Proteomes" id="UP000663699">
    <property type="component" value="Chromosome 16"/>
</dbReference>
<dbReference type="InterPro" id="IPR018369">
    <property type="entry name" value="Chaprnonin_Cpn10_CS"/>
</dbReference>
<evidence type="ECO:0000256" key="1">
    <source>
        <dbReference type="ARBA" id="ARBA00006975"/>
    </source>
</evidence>
<dbReference type="AlphaFoldDB" id="A0A899FZ31"/>
<dbReference type="OrthoDB" id="184876at2759"/>
<dbReference type="GO" id="GO:0046872">
    <property type="term" value="F:metal ion binding"/>
    <property type="evidence" value="ECO:0007669"/>
    <property type="project" value="TreeGrafter"/>
</dbReference>
<name>A0A899FZ31_9ASCO</name>
<reference evidence="5" key="1">
    <citation type="submission" date="2020-06" db="EMBL/GenBank/DDBJ databases">
        <title>Genomes of multiple members of Pneumocystis genus reveal paths to human pathogen Pneumocystis jirovecii.</title>
        <authorList>
            <person name="Cisse O.H."/>
            <person name="Ma L."/>
            <person name="Dekker J."/>
            <person name="Khil P."/>
            <person name="Jo J."/>
            <person name="Brenchley J."/>
            <person name="Blair R."/>
            <person name="Pahar B."/>
            <person name="Chabe M."/>
            <person name="Van Rompay K.A."/>
            <person name="Keesler R."/>
            <person name="Sukura A."/>
            <person name="Hirsch V."/>
            <person name="Kutty G."/>
            <person name="Liu Y."/>
            <person name="Peng L."/>
            <person name="Chen J."/>
            <person name="Song J."/>
            <person name="Weissenbacher-Lang C."/>
            <person name="Xu J."/>
            <person name="Upham N.S."/>
            <person name="Stajich J.E."/>
            <person name="Cuomo C.A."/>
            <person name="Cushion M.T."/>
            <person name="Kovacs J.A."/>
        </authorList>
    </citation>
    <scope>NUCLEOTIDE SEQUENCE</scope>
    <source>
        <strain evidence="5">2A</strain>
    </source>
</reference>
<dbReference type="PRINTS" id="PR00297">
    <property type="entry name" value="CHAPERONIN10"/>
</dbReference>
<dbReference type="PANTHER" id="PTHR10772:SF0">
    <property type="entry name" value="10 KDA HEAT SHOCK PROTEIN, MITOCHONDRIAL"/>
    <property type="match status" value="1"/>
</dbReference>
<dbReference type="HAMAP" id="MF_00580">
    <property type="entry name" value="CH10"/>
    <property type="match status" value="1"/>
</dbReference>
<dbReference type="GO" id="GO:0051087">
    <property type="term" value="F:protein-folding chaperone binding"/>
    <property type="evidence" value="ECO:0007669"/>
    <property type="project" value="TreeGrafter"/>
</dbReference>
<comment type="function">
    <text evidence="3">Eukaryotic CPN10 homolog which is essential for mitochondrial protein biogenesis, together with CPN60. Binds to CPN60 in the presence of Mg-ATP and suppresses the ATPase activity of the latter.</text>
</comment>
<gene>
    <name evidence="5" type="ORF">MERGE_001468</name>
</gene>